<protein>
    <submittedName>
        <fullName evidence="1">Uncharacterized protein</fullName>
    </submittedName>
</protein>
<accession>A0A9P6T924</accession>
<gene>
    <name evidence="1" type="ORF">CROQUDRAFT_95885</name>
</gene>
<sequence length="60" mass="6500">MLGPLCSFGFGETKPKTTGFKLMSFKTLKKAMIKLSTHGVLTSLPSETVNYLAFNNATLS</sequence>
<evidence type="ECO:0000313" key="2">
    <source>
        <dbReference type="Proteomes" id="UP000886653"/>
    </source>
</evidence>
<proteinExistence type="predicted"/>
<evidence type="ECO:0000313" key="1">
    <source>
        <dbReference type="EMBL" id="KAG0143737.1"/>
    </source>
</evidence>
<reference evidence="1" key="1">
    <citation type="submission" date="2013-11" db="EMBL/GenBank/DDBJ databases">
        <title>Genome sequence of the fusiform rust pathogen reveals effectors for host alternation and coevolution with pine.</title>
        <authorList>
            <consortium name="DOE Joint Genome Institute"/>
            <person name="Smith K."/>
            <person name="Pendleton A."/>
            <person name="Kubisiak T."/>
            <person name="Anderson C."/>
            <person name="Salamov A."/>
            <person name="Aerts A."/>
            <person name="Riley R."/>
            <person name="Clum A."/>
            <person name="Lindquist E."/>
            <person name="Ence D."/>
            <person name="Campbell M."/>
            <person name="Kronenberg Z."/>
            <person name="Feau N."/>
            <person name="Dhillon B."/>
            <person name="Hamelin R."/>
            <person name="Burleigh J."/>
            <person name="Smith J."/>
            <person name="Yandell M."/>
            <person name="Nelson C."/>
            <person name="Grigoriev I."/>
            <person name="Davis J."/>
        </authorList>
    </citation>
    <scope>NUCLEOTIDE SEQUENCE</scope>
    <source>
        <strain evidence="1">G11</strain>
    </source>
</reference>
<dbReference type="EMBL" id="MU167311">
    <property type="protein sequence ID" value="KAG0143737.1"/>
    <property type="molecule type" value="Genomic_DNA"/>
</dbReference>
<organism evidence="1 2">
    <name type="scientific">Cronartium quercuum f. sp. fusiforme G11</name>
    <dbReference type="NCBI Taxonomy" id="708437"/>
    <lineage>
        <taxon>Eukaryota</taxon>
        <taxon>Fungi</taxon>
        <taxon>Dikarya</taxon>
        <taxon>Basidiomycota</taxon>
        <taxon>Pucciniomycotina</taxon>
        <taxon>Pucciniomycetes</taxon>
        <taxon>Pucciniales</taxon>
        <taxon>Coleosporiaceae</taxon>
        <taxon>Cronartium</taxon>
    </lineage>
</organism>
<dbReference type="Proteomes" id="UP000886653">
    <property type="component" value="Unassembled WGS sequence"/>
</dbReference>
<keyword evidence="2" id="KW-1185">Reference proteome</keyword>
<name>A0A9P6T924_9BASI</name>
<dbReference type="AlphaFoldDB" id="A0A9P6T924"/>
<comment type="caution">
    <text evidence="1">The sequence shown here is derived from an EMBL/GenBank/DDBJ whole genome shotgun (WGS) entry which is preliminary data.</text>
</comment>